<dbReference type="InterPro" id="IPR001496">
    <property type="entry name" value="SOCS_box"/>
</dbReference>
<name>A0AAD9K8C9_9ANNE</name>
<dbReference type="Gene3D" id="1.10.750.20">
    <property type="entry name" value="SOCS box"/>
    <property type="match status" value="1"/>
</dbReference>
<dbReference type="GO" id="GO:0035556">
    <property type="term" value="P:intracellular signal transduction"/>
    <property type="evidence" value="ECO:0007669"/>
    <property type="project" value="InterPro"/>
</dbReference>
<evidence type="ECO:0000313" key="2">
    <source>
        <dbReference type="EMBL" id="KAK2166295.1"/>
    </source>
</evidence>
<proteinExistence type="predicted"/>
<sequence length="182" mass="20345">MPSGNSLMPLLISRGADINLKNYANVTPLYAAALAMQAENVLCLLQYNADVPRSYKDSNLKPLHLVDQGHAIMAMMIVAGHDWDCSVVNYTAPRQFCFCGGPNPPDYSRILTGEIKTNYDHRVQFVEMYGSVKPLKHLCRLKIRKCIGARINNNIGLLNLPESLQKYIMLSELPQIMDTFSG</sequence>
<comment type="caution">
    <text evidence="2">The sequence shown here is derived from an EMBL/GenBank/DDBJ whole genome shotgun (WGS) entry which is preliminary data.</text>
</comment>
<keyword evidence="3" id="KW-1185">Reference proteome</keyword>
<dbReference type="Gene3D" id="1.25.40.20">
    <property type="entry name" value="Ankyrin repeat-containing domain"/>
    <property type="match status" value="1"/>
</dbReference>
<dbReference type="PROSITE" id="PS50225">
    <property type="entry name" value="SOCS"/>
    <property type="match status" value="1"/>
</dbReference>
<dbReference type="InterPro" id="IPR036036">
    <property type="entry name" value="SOCS_box-like_dom_sf"/>
</dbReference>
<feature type="domain" description="SOCS box" evidence="1">
    <location>
        <begin position="131"/>
        <end position="174"/>
    </location>
</feature>
<dbReference type="AlphaFoldDB" id="A0AAD9K8C9"/>
<dbReference type="Pfam" id="PF07525">
    <property type="entry name" value="SOCS_box"/>
    <property type="match status" value="1"/>
</dbReference>
<accession>A0AAD9K8C9</accession>
<dbReference type="CDD" id="cd03716">
    <property type="entry name" value="SOCS_ASB_like"/>
    <property type="match status" value="1"/>
</dbReference>
<dbReference type="InterPro" id="IPR036770">
    <property type="entry name" value="Ankyrin_rpt-contain_sf"/>
</dbReference>
<evidence type="ECO:0000313" key="3">
    <source>
        <dbReference type="Proteomes" id="UP001208570"/>
    </source>
</evidence>
<dbReference type="SUPFAM" id="SSF48403">
    <property type="entry name" value="Ankyrin repeat"/>
    <property type="match status" value="1"/>
</dbReference>
<gene>
    <name evidence="2" type="ORF">LSH36_40g14008</name>
</gene>
<dbReference type="FunFam" id="1.10.750.20:FF:000001">
    <property type="entry name" value="Ankyrin repeat and SOCS box containing 1"/>
    <property type="match status" value="1"/>
</dbReference>
<evidence type="ECO:0000259" key="1">
    <source>
        <dbReference type="PROSITE" id="PS50225"/>
    </source>
</evidence>
<dbReference type="EMBL" id="JAODUP010000040">
    <property type="protein sequence ID" value="KAK2166295.1"/>
    <property type="molecule type" value="Genomic_DNA"/>
</dbReference>
<organism evidence="2 3">
    <name type="scientific">Paralvinella palmiformis</name>
    <dbReference type="NCBI Taxonomy" id="53620"/>
    <lineage>
        <taxon>Eukaryota</taxon>
        <taxon>Metazoa</taxon>
        <taxon>Spiralia</taxon>
        <taxon>Lophotrochozoa</taxon>
        <taxon>Annelida</taxon>
        <taxon>Polychaeta</taxon>
        <taxon>Sedentaria</taxon>
        <taxon>Canalipalpata</taxon>
        <taxon>Terebellida</taxon>
        <taxon>Terebelliformia</taxon>
        <taxon>Alvinellidae</taxon>
        <taxon>Paralvinella</taxon>
    </lineage>
</organism>
<dbReference type="SMART" id="SM00969">
    <property type="entry name" value="SOCS_box"/>
    <property type="match status" value="1"/>
</dbReference>
<reference evidence="2" key="1">
    <citation type="journal article" date="2023" name="Mol. Biol. Evol.">
        <title>Third-Generation Sequencing Reveals the Adaptive Role of the Epigenome in Three Deep-Sea Polychaetes.</title>
        <authorList>
            <person name="Perez M."/>
            <person name="Aroh O."/>
            <person name="Sun Y."/>
            <person name="Lan Y."/>
            <person name="Juniper S.K."/>
            <person name="Young C.R."/>
            <person name="Angers B."/>
            <person name="Qian P.Y."/>
        </authorList>
    </citation>
    <scope>NUCLEOTIDE SEQUENCE</scope>
    <source>
        <strain evidence="2">P08H-3</strain>
    </source>
</reference>
<dbReference type="Proteomes" id="UP001208570">
    <property type="component" value="Unassembled WGS sequence"/>
</dbReference>
<dbReference type="SUPFAM" id="SSF158235">
    <property type="entry name" value="SOCS box-like"/>
    <property type="match status" value="1"/>
</dbReference>
<protein>
    <recommendedName>
        <fullName evidence="1">SOCS box domain-containing protein</fullName>
    </recommendedName>
</protein>